<name>A0A9Q0N982_9DIPT</name>
<keyword evidence="3" id="KW-1035">Host cytoplasm</keyword>
<dbReference type="InterPro" id="IPR033907">
    <property type="entry name" value="Endolysin_autolysin"/>
</dbReference>
<sequence length="258" mass="29401">KLEEFIEKLNGDESVWRTKRSKQNEFYKVNQEEYKDWKESSECEKSTDKELNANDEIERSDEKIGQRDRVVEESDRIIQLEESISRETVIGSDNELTAVNKSESLAYKGPTTIAGLNLIIEHECFHSNFYFDTIGNKMIGYGSRCDANLCDKLRPPITVAQATNLLKTQLQEFECCVNQYVKYTQLNAAQFSSLVSFSSDLGCETLKGSILLRKLNKGDISGVSAEFAKWNRKSGKIDPALTKRRAAERELFCTNKCC</sequence>
<organism evidence="4 5">
    <name type="scientific">Pseudolycoriella hygida</name>
    <dbReference type="NCBI Taxonomy" id="35572"/>
    <lineage>
        <taxon>Eukaryota</taxon>
        <taxon>Metazoa</taxon>
        <taxon>Ecdysozoa</taxon>
        <taxon>Arthropoda</taxon>
        <taxon>Hexapoda</taxon>
        <taxon>Insecta</taxon>
        <taxon>Pterygota</taxon>
        <taxon>Neoptera</taxon>
        <taxon>Endopterygota</taxon>
        <taxon>Diptera</taxon>
        <taxon>Nematocera</taxon>
        <taxon>Sciaroidea</taxon>
        <taxon>Sciaridae</taxon>
        <taxon>Pseudolycoriella</taxon>
    </lineage>
</organism>
<dbReference type="GO" id="GO:0042742">
    <property type="term" value="P:defense response to bacterium"/>
    <property type="evidence" value="ECO:0007669"/>
    <property type="project" value="UniProtKB-KW"/>
</dbReference>
<evidence type="ECO:0000313" key="4">
    <source>
        <dbReference type="EMBL" id="KAJ6645687.1"/>
    </source>
</evidence>
<keyword evidence="5" id="KW-1185">Reference proteome</keyword>
<dbReference type="SUPFAM" id="SSF53955">
    <property type="entry name" value="Lysozyme-like"/>
    <property type="match status" value="1"/>
</dbReference>
<dbReference type="GO" id="GO:0003796">
    <property type="term" value="F:lysozyme activity"/>
    <property type="evidence" value="ECO:0007669"/>
    <property type="project" value="InterPro"/>
</dbReference>
<dbReference type="GO" id="GO:0031640">
    <property type="term" value="P:killing of cells of another organism"/>
    <property type="evidence" value="ECO:0007669"/>
    <property type="project" value="UniProtKB-KW"/>
</dbReference>
<dbReference type="PANTHER" id="PTHR38107">
    <property type="match status" value="1"/>
</dbReference>
<dbReference type="GO" id="GO:0016998">
    <property type="term" value="P:cell wall macromolecule catabolic process"/>
    <property type="evidence" value="ECO:0007669"/>
    <property type="project" value="InterPro"/>
</dbReference>
<dbReference type="AlphaFoldDB" id="A0A9Q0N982"/>
<dbReference type="Gene3D" id="1.10.530.40">
    <property type="match status" value="1"/>
</dbReference>
<evidence type="ECO:0000256" key="3">
    <source>
        <dbReference type="ARBA" id="ARBA00023200"/>
    </source>
</evidence>
<feature type="non-terminal residue" evidence="4">
    <location>
        <position position="1"/>
    </location>
</feature>
<evidence type="ECO:0000256" key="2">
    <source>
        <dbReference type="ARBA" id="ARBA00022638"/>
    </source>
</evidence>
<accession>A0A9Q0N982</accession>
<protein>
    <submittedName>
        <fullName evidence="4">Endolysin</fullName>
    </submittedName>
</protein>
<dbReference type="OrthoDB" id="6338733at2759"/>
<dbReference type="InterPro" id="IPR002196">
    <property type="entry name" value="Glyco_hydro_24"/>
</dbReference>
<dbReference type="Proteomes" id="UP001151699">
    <property type="component" value="Chromosome A"/>
</dbReference>
<dbReference type="EMBL" id="WJQU01000001">
    <property type="protein sequence ID" value="KAJ6645687.1"/>
    <property type="molecule type" value="Genomic_DNA"/>
</dbReference>
<keyword evidence="2" id="KW-0081">Bacteriolytic enzyme</keyword>
<comment type="caution">
    <text evidence="4">The sequence shown here is derived from an EMBL/GenBank/DDBJ whole genome shotgun (WGS) entry which is preliminary data.</text>
</comment>
<reference evidence="4" key="1">
    <citation type="submission" date="2022-07" db="EMBL/GenBank/DDBJ databases">
        <authorList>
            <person name="Trinca V."/>
            <person name="Uliana J.V.C."/>
            <person name="Torres T.T."/>
            <person name="Ward R.J."/>
            <person name="Monesi N."/>
        </authorList>
    </citation>
    <scope>NUCLEOTIDE SEQUENCE</scope>
    <source>
        <strain evidence="4">HSMRA1968</strain>
        <tissue evidence="4">Whole embryos</tissue>
    </source>
</reference>
<gene>
    <name evidence="4" type="primary">15_1</name>
    <name evidence="4" type="ORF">Bhyg_00895</name>
</gene>
<evidence type="ECO:0000256" key="1">
    <source>
        <dbReference type="ARBA" id="ARBA00022529"/>
    </source>
</evidence>
<evidence type="ECO:0000313" key="5">
    <source>
        <dbReference type="Proteomes" id="UP001151699"/>
    </source>
</evidence>
<dbReference type="Pfam" id="PF00959">
    <property type="entry name" value="Phage_lysozyme"/>
    <property type="match status" value="1"/>
</dbReference>
<dbReference type="PANTHER" id="PTHR38107:SF3">
    <property type="entry name" value="LYSOZYME RRRD-RELATED"/>
    <property type="match status" value="1"/>
</dbReference>
<proteinExistence type="predicted"/>
<dbReference type="GO" id="GO:0009253">
    <property type="term" value="P:peptidoglycan catabolic process"/>
    <property type="evidence" value="ECO:0007669"/>
    <property type="project" value="InterPro"/>
</dbReference>
<dbReference type="InterPro" id="IPR051018">
    <property type="entry name" value="Bacteriophage_GH24"/>
</dbReference>
<dbReference type="CDD" id="cd00737">
    <property type="entry name" value="lyz_endolysin_autolysin"/>
    <property type="match status" value="1"/>
</dbReference>
<dbReference type="InterPro" id="IPR023346">
    <property type="entry name" value="Lysozyme-like_dom_sf"/>
</dbReference>
<keyword evidence="1" id="KW-0929">Antimicrobial</keyword>
<dbReference type="InterPro" id="IPR023347">
    <property type="entry name" value="Lysozyme_dom_sf"/>
</dbReference>